<feature type="transmembrane region" description="Helical" evidence="6">
    <location>
        <begin position="42"/>
        <end position="65"/>
    </location>
</feature>
<feature type="transmembrane region" description="Helical" evidence="6">
    <location>
        <begin position="146"/>
        <end position="173"/>
    </location>
</feature>
<keyword evidence="2" id="KW-1003">Cell membrane</keyword>
<dbReference type="InterPro" id="IPR050367">
    <property type="entry name" value="APC_superfamily"/>
</dbReference>
<name>A0ABR9DMT9_9MICO</name>
<comment type="subcellular location">
    <subcellularLocation>
        <location evidence="1">Cell membrane</location>
        <topology evidence="1">Multi-pass membrane protein</topology>
    </subcellularLocation>
</comment>
<reference evidence="7 8" key="1">
    <citation type="submission" date="2020-09" db="EMBL/GenBank/DDBJ databases">
        <title>Flavimobilis rhizosphaerae sp. nov., isolated from rhizosphere soil of Spartina alterniflora.</title>
        <authorList>
            <person name="Hanqin C."/>
        </authorList>
    </citation>
    <scope>NUCLEOTIDE SEQUENCE [LARGE SCALE GENOMIC DNA]</scope>
    <source>
        <strain evidence="7 8">GY 10621</strain>
    </source>
</reference>
<dbReference type="PANTHER" id="PTHR42770:SF7">
    <property type="entry name" value="MEMBRANE PROTEIN"/>
    <property type="match status" value="1"/>
</dbReference>
<accession>A0ABR9DMT9</accession>
<dbReference type="Gene3D" id="1.20.1740.10">
    <property type="entry name" value="Amino acid/polyamine transporter I"/>
    <property type="match status" value="1"/>
</dbReference>
<feature type="transmembrane region" description="Helical" evidence="6">
    <location>
        <begin position="12"/>
        <end position="36"/>
    </location>
</feature>
<evidence type="ECO:0000256" key="2">
    <source>
        <dbReference type="ARBA" id="ARBA00022475"/>
    </source>
</evidence>
<evidence type="ECO:0000313" key="8">
    <source>
        <dbReference type="Proteomes" id="UP000642107"/>
    </source>
</evidence>
<protein>
    <submittedName>
        <fullName evidence="7">APC family permease</fullName>
    </submittedName>
</protein>
<dbReference type="Proteomes" id="UP000642107">
    <property type="component" value="Unassembled WGS sequence"/>
</dbReference>
<dbReference type="PIRSF" id="PIRSF006060">
    <property type="entry name" value="AA_transporter"/>
    <property type="match status" value="1"/>
</dbReference>
<evidence type="ECO:0000256" key="5">
    <source>
        <dbReference type="ARBA" id="ARBA00023136"/>
    </source>
</evidence>
<feature type="transmembrane region" description="Helical" evidence="6">
    <location>
        <begin position="398"/>
        <end position="418"/>
    </location>
</feature>
<keyword evidence="4 6" id="KW-1133">Transmembrane helix</keyword>
<evidence type="ECO:0000256" key="6">
    <source>
        <dbReference type="SAM" id="Phobius"/>
    </source>
</evidence>
<gene>
    <name evidence="7" type="ORF">IGS67_02905</name>
</gene>
<evidence type="ECO:0000256" key="3">
    <source>
        <dbReference type="ARBA" id="ARBA00022692"/>
    </source>
</evidence>
<feature type="transmembrane region" description="Helical" evidence="6">
    <location>
        <begin position="270"/>
        <end position="294"/>
    </location>
</feature>
<comment type="caution">
    <text evidence="7">The sequence shown here is derived from an EMBL/GenBank/DDBJ whole genome shotgun (WGS) entry which is preliminary data.</text>
</comment>
<evidence type="ECO:0000313" key="7">
    <source>
        <dbReference type="EMBL" id="MBD9698445.1"/>
    </source>
</evidence>
<feature type="transmembrane region" description="Helical" evidence="6">
    <location>
        <begin position="86"/>
        <end position="114"/>
    </location>
</feature>
<dbReference type="Pfam" id="PF13520">
    <property type="entry name" value="AA_permease_2"/>
    <property type="match status" value="1"/>
</dbReference>
<keyword evidence="5 6" id="KW-0472">Membrane</keyword>
<feature type="transmembrane region" description="Helical" evidence="6">
    <location>
        <begin position="225"/>
        <end position="250"/>
    </location>
</feature>
<sequence length="425" mass="41609">MTSAPLARRLGLVDAVTLGLGSMLGAGVFAALAPAAGLAGRWLLVALGLAALVATANALSTAQLAARHPVAGGAYAYGRARLGSWWGFLAGWGFVVGKTASCAAMALTLGAYAWPGHERSVALVAVVALVAIDMAGVTRTARATRVLLVVTLLALGALVVTVAIAAASGALAVGGGAPPTTTDDVGVTGVLGAAGLLFFALAGYARVATLGEEVRDPARTIPQAVMLALVGAVTVVAAVAAAALVALGPATLAASGAPLVDTAQAVDAGWLVPVVGVAAVTASGGALLALLAGVGRTTLAMAREGDLPRALAHVDARRRTPTTATLLVGTIVAVLVCTTDLRGMLGASSAGVLLYYGVANAAAWTMRPAERIAPRWVPAAGLVGCAALVASLPRDALVVAGAVLLVGLAGRALTGGVLRPQDPAA</sequence>
<keyword evidence="3 6" id="KW-0812">Transmembrane</keyword>
<feature type="transmembrane region" description="Helical" evidence="6">
    <location>
        <begin position="120"/>
        <end position="137"/>
    </location>
</feature>
<keyword evidence="8" id="KW-1185">Reference proteome</keyword>
<feature type="transmembrane region" description="Helical" evidence="6">
    <location>
        <begin position="185"/>
        <end position="204"/>
    </location>
</feature>
<evidence type="ECO:0000256" key="4">
    <source>
        <dbReference type="ARBA" id="ARBA00022989"/>
    </source>
</evidence>
<dbReference type="InterPro" id="IPR002293">
    <property type="entry name" value="AA/rel_permease1"/>
</dbReference>
<dbReference type="EMBL" id="JACZDF010000001">
    <property type="protein sequence ID" value="MBD9698445.1"/>
    <property type="molecule type" value="Genomic_DNA"/>
</dbReference>
<dbReference type="PANTHER" id="PTHR42770">
    <property type="entry name" value="AMINO ACID TRANSPORTER-RELATED"/>
    <property type="match status" value="1"/>
</dbReference>
<evidence type="ECO:0000256" key="1">
    <source>
        <dbReference type="ARBA" id="ARBA00004651"/>
    </source>
</evidence>
<feature type="transmembrane region" description="Helical" evidence="6">
    <location>
        <begin position="323"/>
        <end position="341"/>
    </location>
</feature>
<proteinExistence type="predicted"/>
<organism evidence="7 8">
    <name type="scientific">Flavimobilis rhizosphaerae</name>
    <dbReference type="NCBI Taxonomy" id="2775421"/>
    <lineage>
        <taxon>Bacteria</taxon>
        <taxon>Bacillati</taxon>
        <taxon>Actinomycetota</taxon>
        <taxon>Actinomycetes</taxon>
        <taxon>Micrococcales</taxon>
        <taxon>Jonesiaceae</taxon>
        <taxon>Flavimobilis</taxon>
    </lineage>
</organism>
<dbReference type="RefSeq" id="WP_192277611.1">
    <property type="nucleotide sequence ID" value="NZ_JACZDF010000001.1"/>
</dbReference>